<dbReference type="SUPFAM" id="SSF51735">
    <property type="entry name" value="NAD(P)-binding Rossmann-fold domains"/>
    <property type="match status" value="1"/>
</dbReference>
<dbReference type="Pfam" id="PF00984">
    <property type="entry name" value="UDPG_MGDP_dh"/>
    <property type="match status" value="1"/>
</dbReference>
<dbReference type="Gene3D" id="3.40.50.720">
    <property type="entry name" value="NAD(P)-binding Rossmann-like Domain"/>
    <property type="match status" value="2"/>
</dbReference>
<evidence type="ECO:0008006" key="6">
    <source>
        <dbReference type="Google" id="ProtNLM"/>
    </source>
</evidence>
<dbReference type="Proteomes" id="UP000176185">
    <property type="component" value="Unassembled WGS sequence"/>
</dbReference>
<dbReference type="PANTHER" id="PTHR43750">
    <property type="entry name" value="UDP-GLUCOSE 6-DEHYDROGENASE TUAD"/>
    <property type="match status" value="1"/>
</dbReference>
<dbReference type="SUPFAM" id="SSF48179">
    <property type="entry name" value="6-phosphogluconate dehydrogenase C-terminal domain-like"/>
    <property type="match status" value="1"/>
</dbReference>
<evidence type="ECO:0000313" key="4">
    <source>
        <dbReference type="EMBL" id="OGC80275.1"/>
    </source>
</evidence>
<proteinExistence type="inferred from homology"/>
<dbReference type="AlphaFoldDB" id="A0A1F4XF38"/>
<comment type="caution">
    <text evidence="4">The sequence shown here is derived from an EMBL/GenBank/DDBJ whole genome shotgun (WGS) entry which is preliminary data.</text>
</comment>
<comment type="similarity">
    <text evidence="1">Belongs to the UDP-glucose/GDP-mannose dehydrogenase family.</text>
</comment>
<reference evidence="4 5" key="1">
    <citation type="journal article" date="2016" name="Nat. Commun.">
        <title>Thousands of microbial genomes shed light on interconnected biogeochemical processes in an aquifer system.</title>
        <authorList>
            <person name="Anantharaman K."/>
            <person name="Brown C.T."/>
            <person name="Hug L.A."/>
            <person name="Sharon I."/>
            <person name="Castelle C.J."/>
            <person name="Probst A.J."/>
            <person name="Thomas B.C."/>
            <person name="Singh A."/>
            <person name="Wilkins M.J."/>
            <person name="Karaoz U."/>
            <person name="Brodie E.L."/>
            <person name="Williams K.H."/>
            <person name="Hubbard S.S."/>
            <person name="Banfield J.F."/>
        </authorList>
    </citation>
    <scope>NUCLEOTIDE SEQUENCE [LARGE SCALE GENOMIC DNA]</scope>
</reference>
<feature type="domain" description="UDP-glucose/GDP-mannose dehydrogenase dimerisation" evidence="2">
    <location>
        <begin position="159"/>
        <end position="239"/>
    </location>
</feature>
<evidence type="ECO:0000259" key="2">
    <source>
        <dbReference type="Pfam" id="PF00984"/>
    </source>
</evidence>
<dbReference type="Pfam" id="PF03721">
    <property type="entry name" value="UDPG_MGDP_dh_N"/>
    <property type="match status" value="1"/>
</dbReference>
<gene>
    <name evidence="4" type="ORF">A2943_00155</name>
</gene>
<sequence>MTIGFIGQGWIGKNYADNFEERGYQTVRYALEEPYRMNKEKIKECDIVFVAVPTPTTPKGFDPGIVQEALSLIGKGKIAVIKSTVLPGSTVELQKQNPGIVVLYAPEFLSEGSAAYDAAHPFSNIVGLSVDDEVHRAAAQKVLTVLPEAPFVQICTSTEAELIKYSHNLNGYFQVILANVLYDTAQTLSADWEKVREALDHDPYVANRYGKPVHKTGRGAGGGCFIKDFAAFRELYKKLLPKDTKGLAVLAALEQKNIELLKTSGKDTDLLSGVYGE</sequence>
<dbReference type="InterPro" id="IPR001732">
    <property type="entry name" value="UDP-Glc/GDP-Man_DH_N"/>
</dbReference>
<dbReference type="GO" id="GO:0051287">
    <property type="term" value="F:NAD binding"/>
    <property type="evidence" value="ECO:0007669"/>
    <property type="project" value="InterPro"/>
</dbReference>
<evidence type="ECO:0000256" key="1">
    <source>
        <dbReference type="ARBA" id="ARBA00006601"/>
    </source>
</evidence>
<dbReference type="InterPro" id="IPR014026">
    <property type="entry name" value="UDP-Glc/GDP-Man_DH_dimer"/>
</dbReference>
<dbReference type="GO" id="GO:0016616">
    <property type="term" value="F:oxidoreductase activity, acting on the CH-OH group of donors, NAD or NADP as acceptor"/>
    <property type="evidence" value="ECO:0007669"/>
    <property type="project" value="InterPro"/>
</dbReference>
<dbReference type="PANTHER" id="PTHR43750:SF3">
    <property type="entry name" value="UDP-GLUCOSE 6-DEHYDROGENASE TUAD"/>
    <property type="match status" value="1"/>
</dbReference>
<organism evidence="4 5">
    <name type="scientific">Candidatus Adlerbacteria bacterium RIFCSPLOWO2_01_FULL_51_16</name>
    <dbReference type="NCBI Taxonomy" id="1797243"/>
    <lineage>
        <taxon>Bacteria</taxon>
        <taxon>Candidatus Adleribacteriota</taxon>
    </lineage>
</organism>
<feature type="domain" description="UDP-glucose/GDP-mannose dehydrogenase N-terminal" evidence="3">
    <location>
        <begin position="39"/>
        <end position="133"/>
    </location>
</feature>
<dbReference type="InterPro" id="IPR036291">
    <property type="entry name" value="NAD(P)-bd_dom_sf"/>
</dbReference>
<evidence type="ECO:0000259" key="3">
    <source>
        <dbReference type="Pfam" id="PF03721"/>
    </source>
</evidence>
<name>A0A1F4XF38_9BACT</name>
<dbReference type="STRING" id="1797243.A2943_00155"/>
<dbReference type="InterPro" id="IPR008927">
    <property type="entry name" value="6-PGluconate_DH-like_C_sf"/>
</dbReference>
<accession>A0A1F4XF38</accession>
<dbReference type="EMBL" id="MEWX01000026">
    <property type="protein sequence ID" value="OGC80275.1"/>
    <property type="molecule type" value="Genomic_DNA"/>
</dbReference>
<evidence type="ECO:0000313" key="5">
    <source>
        <dbReference type="Proteomes" id="UP000176185"/>
    </source>
</evidence>
<protein>
    <recommendedName>
        <fullName evidence="6">UDP-glucose/GDP-mannose dehydrogenase dimerisation domain-containing protein</fullName>
    </recommendedName>
</protein>